<dbReference type="Proteomes" id="UP000059188">
    <property type="component" value="Unassembled WGS sequence"/>
</dbReference>
<feature type="compositionally biased region" description="Basic and acidic residues" evidence="8">
    <location>
        <begin position="196"/>
        <end position="206"/>
    </location>
</feature>
<comment type="similarity">
    <text evidence="2 7">Belongs to the PRP38 family.</text>
</comment>
<evidence type="ECO:0000256" key="7">
    <source>
        <dbReference type="RuleBase" id="RU367025"/>
    </source>
</evidence>
<dbReference type="OrthoDB" id="190958at2759"/>
<keyword evidence="3 7" id="KW-0507">mRNA processing</keyword>
<evidence type="ECO:0000313" key="9">
    <source>
        <dbReference type="EMBL" id="CEL51968.1"/>
    </source>
</evidence>
<dbReference type="Pfam" id="PF03371">
    <property type="entry name" value="PRP38"/>
    <property type="match status" value="1"/>
</dbReference>
<evidence type="ECO:0000313" key="10">
    <source>
        <dbReference type="Proteomes" id="UP000059188"/>
    </source>
</evidence>
<dbReference type="GO" id="GO:0005681">
    <property type="term" value="C:spliceosomal complex"/>
    <property type="evidence" value="ECO:0007669"/>
    <property type="project" value="UniProtKB-KW"/>
</dbReference>
<sequence>MANTTVKGAVHIHGQNPQFLVEKVIRTRIWESAYWKEQCFALTAESLIDKAIELNTIGGVYGNQRPTDYISLLLKLLQIQPEKEILIEYLMADEFKYLRALAAMYIRMTFPPVEVYELLEPLLKDYRKLRLRNMAGYSLTFMDEFVDQLLTEERVCDIILPRLAKREVLEETEGLAPRTSVLLNAMAGKSGSDDEGGAKKTRDRSESVGSDRPVSRGRSLSRSSRSAKSKSRSRSGSVNMQERFVSKSPSRSRSRSRSRSVTPPRQHSRTRSPSPYRSRSRSISPDRMDVAES</sequence>
<accession>A0A0B7F6Z0</accession>
<feature type="compositionally biased region" description="Low complexity" evidence="8">
    <location>
        <begin position="271"/>
        <end position="283"/>
    </location>
</feature>
<evidence type="ECO:0000256" key="1">
    <source>
        <dbReference type="ARBA" id="ARBA00004123"/>
    </source>
</evidence>
<evidence type="ECO:0000256" key="8">
    <source>
        <dbReference type="SAM" id="MobiDB-lite"/>
    </source>
</evidence>
<dbReference type="STRING" id="1108050.A0A0B7F6Z0"/>
<protein>
    <recommendedName>
        <fullName evidence="7">Pre-mRNA-splicing factor 38</fullName>
    </recommendedName>
</protein>
<dbReference type="InterPro" id="IPR005037">
    <property type="entry name" value="PRP38"/>
</dbReference>
<comment type="subcellular location">
    <subcellularLocation>
        <location evidence="1 7">Nucleus</location>
    </subcellularLocation>
</comment>
<keyword evidence="10" id="KW-1185">Reference proteome</keyword>
<reference evidence="9 10" key="1">
    <citation type="submission" date="2014-11" db="EMBL/GenBank/DDBJ databases">
        <authorList>
            <person name="Wibberg Daniel"/>
        </authorList>
    </citation>
    <scope>NUCLEOTIDE SEQUENCE [LARGE SCALE GENOMIC DNA]</scope>
    <source>
        <strain evidence="9">Rhizoctonia solani AG1-IB 7/3/14</strain>
    </source>
</reference>
<feature type="compositionally biased region" description="Basic and acidic residues" evidence="8">
    <location>
        <begin position="284"/>
        <end position="293"/>
    </location>
</feature>
<comment type="function">
    <text evidence="7">Required for pre-mRNA splicing.</text>
</comment>
<proteinExistence type="inferred from homology"/>
<evidence type="ECO:0000256" key="2">
    <source>
        <dbReference type="ARBA" id="ARBA00006164"/>
    </source>
</evidence>
<keyword evidence="6 7" id="KW-0539">Nucleus</keyword>
<evidence type="ECO:0000256" key="3">
    <source>
        <dbReference type="ARBA" id="ARBA00022664"/>
    </source>
</evidence>
<dbReference type="PANTHER" id="PTHR23142">
    <property type="entry name" value="PRE-MRNA-SPLICING FACTOR 38A-RELATED"/>
    <property type="match status" value="1"/>
</dbReference>
<evidence type="ECO:0000256" key="6">
    <source>
        <dbReference type="ARBA" id="ARBA00023242"/>
    </source>
</evidence>
<dbReference type="EMBL" id="LN679100">
    <property type="protein sequence ID" value="CEL51968.1"/>
    <property type="molecule type" value="Genomic_DNA"/>
</dbReference>
<dbReference type="AlphaFoldDB" id="A0A0B7F6Z0"/>
<evidence type="ECO:0000256" key="5">
    <source>
        <dbReference type="ARBA" id="ARBA00023187"/>
    </source>
</evidence>
<gene>
    <name evidence="9" type="ORF">RSOLAG1IB_00505</name>
</gene>
<feature type="region of interest" description="Disordered" evidence="8">
    <location>
        <begin position="186"/>
        <end position="293"/>
    </location>
</feature>
<evidence type="ECO:0000256" key="4">
    <source>
        <dbReference type="ARBA" id="ARBA00022728"/>
    </source>
</evidence>
<keyword evidence="4 7" id="KW-0747">Spliceosome</keyword>
<keyword evidence="5 7" id="KW-0508">mRNA splicing</keyword>
<organism evidence="9 10">
    <name type="scientific">Thanatephorus cucumeris (strain AG1-IB / isolate 7/3/14)</name>
    <name type="common">Lettuce bottom rot fungus</name>
    <name type="synonym">Rhizoctonia solani</name>
    <dbReference type="NCBI Taxonomy" id="1108050"/>
    <lineage>
        <taxon>Eukaryota</taxon>
        <taxon>Fungi</taxon>
        <taxon>Dikarya</taxon>
        <taxon>Basidiomycota</taxon>
        <taxon>Agaricomycotina</taxon>
        <taxon>Agaricomycetes</taxon>
        <taxon>Cantharellales</taxon>
        <taxon>Ceratobasidiaceae</taxon>
        <taxon>Rhizoctonia</taxon>
        <taxon>Rhizoctonia solani AG-1</taxon>
    </lineage>
</organism>
<name>A0A0B7F6Z0_THACB</name>
<dbReference type="GO" id="GO:0000398">
    <property type="term" value="P:mRNA splicing, via spliceosome"/>
    <property type="evidence" value="ECO:0007669"/>
    <property type="project" value="UniProtKB-UniRule"/>
</dbReference>